<dbReference type="InParanoid" id="A0A163K854"/>
<proteinExistence type="predicted"/>
<feature type="compositionally biased region" description="Basic and acidic residues" evidence="1">
    <location>
        <begin position="354"/>
        <end position="363"/>
    </location>
</feature>
<dbReference type="OrthoDB" id="20821at2759"/>
<evidence type="ECO:0000313" key="3">
    <source>
        <dbReference type="EMBL" id="SAM08796.1"/>
    </source>
</evidence>
<dbReference type="InterPro" id="IPR009686">
    <property type="entry name" value="Senescence/spartin_C"/>
</dbReference>
<dbReference type="Pfam" id="PF06911">
    <property type="entry name" value="Senescence"/>
    <property type="match status" value="1"/>
</dbReference>
<feature type="compositionally biased region" description="Polar residues" evidence="1">
    <location>
        <begin position="329"/>
        <end position="343"/>
    </location>
</feature>
<evidence type="ECO:0000256" key="1">
    <source>
        <dbReference type="SAM" id="MobiDB-lite"/>
    </source>
</evidence>
<dbReference type="AlphaFoldDB" id="A0A163K854"/>
<dbReference type="Proteomes" id="UP000078561">
    <property type="component" value="Unassembled WGS sequence"/>
</dbReference>
<organism evidence="3">
    <name type="scientific">Absidia glauca</name>
    <name type="common">Pin mould</name>
    <dbReference type="NCBI Taxonomy" id="4829"/>
    <lineage>
        <taxon>Eukaryota</taxon>
        <taxon>Fungi</taxon>
        <taxon>Fungi incertae sedis</taxon>
        <taxon>Mucoromycota</taxon>
        <taxon>Mucoromycotina</taxon>
        <taxon>Mucoromycetes</taxon>
        <taxon>Mucorales</taxon>
        <taxon>Cunninghamellaceae</taxon>
        <taxon>Absidia</taxon>
    </lineage>
</organism>
<dbReference type="PANTHER" id="PTHR21068">
    <property type="entry name" value="SPARTIN"/>
    <property type="match status" value="1"/>
</dbReference>
<dbReference type="InterPro" id="IPR045036">
    <property type="entry name" value="Spartin-like"/>
</dbReference>
<accession>A0A163K854</accession>
<evidence type="ECO:0000313" key="4">
    <source>
        <dbReference type="Proteomes" id="UP000078561"/>
    </source>
</evidence>
<dbReference type="OMA" id="IAAREHY"/>
<feature type="region of interest" description="Disordered" evidence="1">
    <location>
        <begin position="329"/>
        <end position="363"/>
    </location>
</feature>
<gene>
    <name evidence="3" type="primary">ABSGL_14462.1 scaffold 14663</name>
</gene>
<protein>
    <recommendedName>
        <fullName evidence="2">Senescence domain-containing protein</fullName>
    </recommendedName>
</protein>
<feature type="domain" description="Senescence" evidence="2">
    <location>
        <begin position="167"/>
        <end position="330"/>
    </location>
</feature>
<sequence>MPPSPTNQGQPSLPEMTIPIASQSKAHLIEPSTLIMPHSNGGSWTLDCRASDLNEFLTLQDMLTHFIKFENPQKMRNTLAMIDPSSYKVTQVVAEDVFLNREPNNGKTGDWDGKASVSDVEEDDFIAAREHYYGQKLPVTMDDTIFQDGLELRKVKLIQKTSQCMDFTSDWVARGLVSAGDSIAGYIQSGTRSAEEKVATPTNRQLVSSKQRHYFDIVFNLTSMVGNMAGQWISNLFNFKASPEFRMPRPKTQLGNSAFQAASRVLEGSQVAAGTVLSASRQSLVQVIEKRYGADAGYMAEKIMGSDKQQADVMVYFDGQGVSRKVVMQSPTSSPHQHPTNSVLVYDSEDPVDEKEPEKMVLV</sequence>
<dbReference type="EMBL" id="LT554937">
    <property type="protein sequence ID" value="SAM08796.1"/>
    <property type="molecule type" value="Genomic_DNA"/>
</dbReference>
<dbReference type="GO" id="GO:0005886">
    <property type="term" value="C:plasma membrane"/>
    <property type="evidence" value="ECO:0007669"/>
    <property type="project" value="TreeGrafter"/>
</dbReference>
<evidence type="ECO:0000259" key="2">
    <source>
        <dbReference type="Pfam" id="PF06911"/>
    </source>
</evidence>
<dbReference type="PANTHER" id="PTHR21068:SF43">
    <property type="entry name" value="SPARTIN"/>
    <property type="match status" value="1"/>
</dbReference>
<reference evidence="3" key="1">
    <citation type="submission" date="2016-04" db="EMBL/GenBank/DDBJ databases">
        <authorList>
            <person name="Evans L.H."/>
            <person name="Alamgir A."/>
            <person name="Owens N."/>
            <person name="Weber N.D."/>
            <person name="Virtaneva K."/>
            <person name="Barbian K."/>
            <person name="Babar A."/>
            <person name="Rosenke K."/>
        </authorList>
    </citation>
    <scope>NUCLEOTIDE SEQUENCE [LARGE SCALE GENOMIC DNA]</scope>
    <source>
        <strain evidence="3">CBS 101.48</strain>
    </source>
</reference>
<name>A0A163K854_ABSGL</name>
<dbReference type="STRING" id="4829.A0A163K854"/>
<keyword evidence="4" id="KW-1185">Reference proteome</keyword>